<dbReference type="PANTHER" id="PTHR46481:SF9">
    <property type="entry name" value="ZINC FINGER BED DOMAIN-CONTAINING PROTEIN 1-LIKE"/>
    <property type="match status" value="1"/>
</dbReference>
<gene>
    <name evidence="1" type="ORF">F2P81_007560</name>
</gene>
<dbReference type="SUPFAM" id="SSF53098">
    <property type="entry name" value="Ribonuclease H-like"/>
    <property type="match status" value="1"/>
</dbReference>
<comment type="caution">
    <text evidence="1">The sequence shown here is derived from an EMBL/GenBank/DDBJ whole genome shotgun (WGS) entry which is preliminary data.</text>
</comment>
<accession>A0A6A4T2K7</accession>
<reference evidence="1 2" key="1">
    <citation type="submission" date="2019-06" db="EMBL/GenBank/DDBJ databases">
        <title>Draft genomes of female and male turbot (Scophthalmus maximus).</title>
        <authorList>
            <person name="Xu H."/>
            <person name="Xu X.-W."/>
            <person name="Shao C."/>
            <person name="Chen S."/>
        </authorList>
    </citation>
    <scope>NUCLEOTIDE SEQUENCE [LARGE SCALE GENOMIC DNA]</scope>
    <source>
        <strain evidence="1">Ysfricsl-2016a</strain>
        <tissue evidence="1">Blood</tissue>
    </source>
</reference>
<evidence type="ECO:0000313" key="2">
    <source>
        <dbReference type="Proteomes" id="UP000438429"/>
    </source>
</evidence>
<dbReference type="AlphaFoldDB" id="A0A6A4T2K7"/>
<dbReference type="EMBL" id="VEVO01000007">
    <property type="protein sequence ID" value="KAF0039325.1"/>
    <property type="molecule type" value="Genomic_DNA"/>
</dbReference>
<proteinExistence type="predicted"/>
<name>A0A6A4T2K7_SCOMX</name>
<sequence length="234" mass="26379">MDPEAFLEVMGQLQYGKGVFKLEMHCERYLMDGRLYLDKVVGIRTISEKNALKDDRVSRATAVCEKLVGHFSHSGKKKAALTEAQRELQIPEHNLITECPTRWGSKEMMIARVLEQAKAISQILSVDCYARSLIPTWQDIDVLESIHKALHPLLEFKDALSGEEYVSISYLKPVLHLLATSVLAEDAEDTDLTRSLKTKVLAYLSDKYGDPNIQELLDVGSFLDPGLKNTVHQH</sequence>
<organism evidence="1 2">
    <name type="scientific">Scophthalmus maximus</name>
    <name type="common">Turbot</name>
    <name type="synonym">Psetta maxima</name>
    <dbReference type="NCBI Taxonomy" id="52904"/>
    <lineage>
        <taxon>Eukaryota</taxon>
        <taxon>Metazoa</taxon>
        <taxon>Chordata</taxon>
        <taxon>Craniata</taxon>
        <taxon>Vertebrata</taxon>
        <taxon>Euteleostomi</taxon>
        <taxon>Actinopterygii</taxon>
        <taxon>Neopterygii</taxon>
        <taxon>Teleostei</taxon>
        <taxon>Neoteleostei</taxon>
        <taxon>Acanthomorphata</taxon>
        <taxon>Carangaria</taxon>
        <taxon>Pleuronectiformes</taxon>
        <taxon>Pleuronectoidei</taxon>
        <taxon>Scophthalmidae</taxon>
        <taxon>Scophthalmus</taxon>
    </lineage>
</organism>
<evidence type="ECO:0000313" key="1">
    <source>
        <dbReference type="EMBL" id="KAF0039325.1"/>
    </source>
</evidence>
<dbReference type="InterPro" id="IPR052035">
    <property type="entry name" value="ZnF_BED_domain_contain"/>
</dbReference>
<dbReference type="Proteomes" id="UP000438429">
    <property type="component" value="Unassembled WGS sequence"/>
</dbReference>
<dbReference type="PANTHER" id="PTHR46481">
    <property type="entry name" value="ZINC FINGER BED DOMAIN-CONTAINING PROTEIN 4"/>
    <property type="match status" value="1"/>
</dbReference>
<dbReference type="InterPro" id="IPR012337">
    <property type="entry name" value="RNaseH-like_sf"/>
</dbReference>
<protein>
    <submittedName>
        <fullName evidence="1">Uncharacterized protein</fullName>
    </submittedName>
</protein>